<evidence type="ECO:0000313" key="6">
    <source>
        <dbReference type="Proteomes" id="UP000003052"/>
    </source>
</evidence>
<reference evidence="5 6" key="1">
    <citation type="journal article" date="2011" name="J. Bacteriol.">
        <title>The Draft Genome of Planococcus donghaensis MPA1U2 Reveals Nonsporulation Pathways Controlled by a Conserved Spo0A Regulon.</title>
        <authorList>
            <person name="Pearson M.D."/>
            <person name="Noller H.F."/>
        </authorList>
    </citation>
    <scope>NUCLEOTIDE SEQUENCE [LARGE SCALE GENOMIC DNA]</scope>
    <source>
        <strain evidence="5 6">MPA1U2</strain>
    </source>
</reference>
<dbReference type="eggNOG" id="COG0568">
    <property type="taxonomic scope" value="Bacteria"/>
</dbReference>
<dbReference type="AlphaFoldDB" id="E7RCM1"/>
<dbReference type="GO" id="GO:0004519">
    <property type="term" value="F:endonuclease activity"/>
    <property type="evidence" value="ECO:0007669"/>
    <property type="project" value="UniProtKB-KW"/>
</dbReference>
<dbReference type="Pfam" id="PF02976">
    <property type="entry name" value="MutH"/>
    <property type="match status" value="1"/>
</dbReference>
<organism evidence="5 6">
    <name type="scientific">Planococcus donghaensis MPA1U2</name>
    <dbReference type="NCBI Taxonomy" id="933115"/>
    <lineage>
        <taxon>Bacteria</taxon>
        <taxon>Bacillati</taxon>
        <taxon>Bacillota</taxon>
        <taxon>Bacilli</taxon>
        <taxon>Bacillales</taxon>
        <taxon>Caryophanaceae</taxon>
        <taxon>Planococcus</taxon>
    </lineage>
</organism>
<dbReference type="GO" id="GO:0003677">
    <property type="term" value="F:DNA binding"/>
    <property type="evidence" value="ECO:0007669"/>
    <property type="project" value="InterPro"/>
</dbReference>
<sequence length="512" mass="59131">MSLANIDLNLEVFKKFEGLSFLQIAKEVGLNPTLISPKTSAVKVLNKLLMQSGFDEKQAADKCKPKQLVIKTIKLNEVGSSKESMSFEQVNFLKLSEETWETSYLKKKFEETIFLFFVFQYKKHLNQESILYFRGVKIWEMPESVLNREVRHMWNLTHQILNEGVKLEEKLHGKKTITTNNLPGIRDNPVVHLRPKAKDGNDKVQIPGGQFITKQAYWINASYAAHIVKDLPPLKTASLQFDFVNSEKNIEFIKIKSLLLKEVYTINEFLEIALKNQIDINEMDINGANLYAIGFNVMPGVIVSESIGNFNEYLMGQIFKENYFVVPDLPVFRLDQVKRKINNLENAYQLINVGEGIYLTNRDLSKGGLDKGTIEDYKKAVVNFIGSNRFFTLDYLTEKGFSHEMDEYGFEPIFYESILKGQGHLKSIKVEETTVFIRTFENITTGSFVKFILEEKKSLSVEEFIVCARELSGVRLNYKNAILLIKSTNYFYSEDLEKVFRTKDFYYSEIFN</sequence>
<dbReference type="InterPro" id="IPR037057">
    <property type="entry name" value="DNA_rep_MutH/T2_RE_sf"/>
</dbReference>
<dbReference type="EMBL" id="AEPB01000001">
    <property type="protein sequence ID" value="EGA91386.1"/>
    <property type="molecule type" value="Genomic_DNA"/>
</dbReference>
<proteinExistence type="predicted"/>
<protein>
    <submittedName>
        <fullName evidence="5">Type II restriction enzyme</fullName>
    </submittedName>
</protein>
<keyword evidence="1" id="KW-0540">Nuclease</keyword>
<keyword evidence="2" id="KW-0255">Endonuclease</keyword>
<dbReference type="SUPFAM" id="SSF52980">
    <property type="entry name" value="Restriction endonuclease-like"/>
    <property type="match status" value="1"/>
</dbReference>
<dbReference type="OrthoDB" id="3188707at2"/>
<evidence type="ECO:0000259" key="4">
    <source>
        <dbReference type="Pfam" id="PF02976"/>
    </source>
</evidence>
<comment type="caution">
    <text evidence="5">The sequence shown here is derived from an EMBL/GenBank/DDBJ whole genome shotgun (WGS) entry which is preliminary data.</text>
</comment>
<dbReference type="Gene3D" id="3.40.600.10">
    <property type="entry name" value="DNA mismatch repair MutH/Restriction endonuclease, type II"/>
    <property type="match status" value="1"/>
</dbReference>
<accession>E7RCM1</accession>
<dbReference type="GO" id="GO:0016787">
    <property type="term" value="F:hydrolase activity"/>
    <property type="evidence" value="ECO:0007669"/>
    <property type="project" value="UniProtKB-KW"/>
</dbReference>
<evidence type="ECO:0000313" key="5">
    <source>
        <dbReference type="EMBL" id="EGA91386.1"/>
    </source>
</evidence>
<name>E7RCM1_9BACL</name>
<dbReference type="RefSeq" id="WP_008427997.1">
    <property type="nucleotide sequence ID" value="NZ_AEPB01000001.1"/>
</dbReference>
<evidence type="ECO:0000256" key="1">
    <source>
        <dbReference type="ARBA" id="ARBA00022722"/>
    </source>
</evidence>
<dbReference type="CDD" id="cd22355">
    <property type="entry name" value="Sau3AI_C"/>
    <property type="match status" value="1"/>
</dbReference>
<evidence type="ECO:0000256" key="2">
    <source>
        <dbReference type="ARBA" id="ARBA00022759"/>
    </source>
</evidence>
<dbReference type="REBASE" id="40799">
    <property type="entry name" value="PdoU2ORF945P"/>
</dbReference>
<evidence type="ECO:0000256" key="3">
    <source>
        <dbReference type="ARBA" id="ARBA00022801"/>
    </source>
</evidence>
<keyword evidence="3" id="KW-0378">Hydrolase</keyword>
<dbReference type="eggNOG" id="COG3066">
    <property type="taxonomic scope" value="Bacteria"/>
</dbReference>
<gene>
    <name evidence="5" type="ORF">GPDM_00925</name>
</gene>
<dbReference type="Proteomes" id="UP000003052">
    <property type="component" value="Unassembled WGS sequence"/>
</dbReference>
<feature type="domain" description="DNA mismatch repair MutH/Type II restriction enzyme Sau3AI" evidence="4">
    <location>
        <begin position="70"/>
        <end position="143"/>
    </location>
</feature>
<dbReference type="InterPro" id="IPR011337">
    <property type="entry name" value="DNA_rep_MutH/RE_typeII_Sau3AI"/>
</dbReference>
<dbReference type="InterPro" id="IPR011335">
    <property type="entry name" value="Restrct_endonuc-II-like"/>
</dbReference>